<organism evidence="3 4">
    <name type="scientific">Hibiscus sabdariffa</name>
    <name type="common">roselle</name>
    <dbReference type="NCBI Taxonomy" id="183260"/>
    <lineage>
        <taxon>Eukaryota</taxon>
        <taxon>Viridiplantae</taxon>
        <taxon>Streptophyta</taxon>
        <taxon>Embryophyta</taxon>
        <taxon>Tracheophyta</taxon>
        <taxon>Spermatophyta</taxon>
        <taxon>Magnoliopsida</taxon>
        <taxon>eudicotyledons</taxon>
        <taxon>Gunneridae</taxon>
        <taxon>Pentapetalae</taxon>
        <taxon>rosids</taxon>
        <taxon>malvids</taxon>
        <taxon>Malvales</taxon>
        <taxon>Malvaceae</taxon>
        <taxon>Malvoideae</taxon>
        <taxon>Hibiscus</taxon>
    </lineage>
</organism>
<feature type="domain" description="Putative plant transposon protein" evidence="2">
    <location>
        <begin position="99"/>
        <end position="210"/>
    </location>
</feature>
<gene>
    <name evidence="3" type="ORF">V6N11_013792</name>
</gene>
<protein>
    <recommendedName>
        <fullName evidence="2">Putative plant transposon protein domain-containing protein</fullName>
    </recommendedName>
</protein>
<sequence>MLWISIVTTMKPLRKQRNPYLIMDPNILLSASISYDEMGKYERYTRMITSLIPLTKSLAQQKRDRHTKSLVFVYHVPTNNLLDLPNNNPNIYELIDILEDEDFNTIKDQLCKPGTEWNTKGKNPGTISRPSLQPEAKLWNTFVKRNLIPTSHNQTVDRTRLVLINAIITGYKFNVGEVIAKELSEACQNDKGILAFPCIIFALCQRAAVPTHPTNKYTSDKSAAQPSAQAEQPESTPRAQAKSTTAEHQASNLVSSPSNSPHNTYAASPIDTPAATLEAQASFAATPASTSVAELQPAPVQTTEPAPSIQILQLRNQLQRMEARQLQFIAETKAANFFSTAQPKSTVPAASAADPTVAAGNTEPLELSYDAGEDIFDWHTPFEHQVQPRPTPRAADIRECSQAQKHKAPAHAEGKALSVEHPPPQIPTTNTNPARSRGKALAGRIITRDRTSSLDAEEQSPPRPAKRQRRYYVITTDSDDDSSTEVPTDNPE</sequence>
<dbReference type="Pfam" id="PF20167">
    <property type="entry name" value="Transposase_32"/>
    <property type="match status" value="1"/>
</dbReference>
<dbReference type="Proteomes" id="UP001396334">
    <property type="component" value="Unassembled WGS sequence"/>
</dbReference>
<comment type="caution">
    <text evidence="3">The sequence shown here is derived from an EMBL/GenBank/DDBJ whole genome shotgun (WGS) entry which is preliminary data.</text>
</comment>
<accession>A0ABR2PDE2</accession>
<evidence type="ECO:0000313" key="3">
    <source>
        <dbReference type="EMBL" id="KAK8986298.1"/>
    </source>
</evidence>
<proteinExistence type="predicted"/>
<dbReference type="EMBL" id="JBBPBN010000064">
    <property type="protein sequence ID" value="KAK8986298.1"/>
    <property type="molecule type" value="Genomic_DNA"/>
</dbReference>
<feature type="compositionally biased region" description="Low complexity" evidence="1">
    <location>
        <begin position="222"/>
        <end position="235"/>
    </location>
</feature>
<feature type="region of interest" description="Disordered" evidence="1">
    <location>
        <begin position="386"/>
        <end position="492"/>
    </location>
</feature>
<evidence type="ECO:0000313" key="4">
    <source>
        <dbReference type="Proteomes" id="UP001396334"/>
    </source>
</evidence>
<dbReference type="InterPro" id="IPR046796">
    <property type="entry name" value="Transposase_32_dom"/>
</dbReference>
<feature type="compositionally biased region" description="Polar residues" evidence="1">
    <location>
        <begin position="212"/>
        <end position="221"/>
    </location>
</feature>
<name>A0ABR2PDE2_9ROSI</name>
<feature type="region of interest" description="Disordered" evidence="1">
    <location>
        <begin position="212"/>
        <end position="269"/>
    </location>
</feature>
<feature type="compositionally biased region" description="Polar residues" evidence="1">
    <location>
        <begin position="237"/>
        <end position="266"/>
    </location>
</feature>
<evidence type="ECO:0000256" key="1">
    <source>
        <dbReference type="SAM" id="MobiDB-lite"/>
    </source>
</evidence>
<evidence type="ECO:0000259" key="2">
    <source>
        <dbReference type="Pfam" id="PF20167"/>
    </source>
</evidence>
<reference evidence="3 4" key="1">
    <citation type="journal article" date="2024" name="G3 (Bethesda)">
        <title>Genome assembly of Hibiscus sabdariffa L. provides insights into metabolisms of medicinal natural products.</title>
        <authorList>
            <person name="Kim T."/>
        </authorList>
    </citation>
    <scope>NUCLEOTIDE SEQUENCE [LARGE SCALE GENOMIC DNA]</scope>
    <source>
        <strain evidence="3">TK-2024</strain>
        <tissue evidence="3">Old leaves</tissue>
    </source>
</reference>
<keyword evidence="4" id="KW-1185">Reference proteome</keyword>